<dbReference type="PANTHER" id="PTHR10494">
    <property type="entry name" value="BONE MORPHOGENETIC PROTEIN INHIBITOR, NOGGIN"/>
    <property type="match status" value="1"/>
</dbReference>
<organism evidence="8 9">
    <name type="scientific">Plakobranchus ocellatus</name>
    <dbReference type="NCBI Taxonomy" id="259542"/>
    <lineage>
        <taxon>Eukaryota</taxon>
        <taxon>Metazoa</taxon>
        <taxon>Spiralia</taxon>
        <taxon>Lophotrochozoa</taxon>
        <taxon>Mollusca</taxon>
        <taxon>Gastropoda</taxon>
        <taxon>Heterobranchia</taxon>
        <taxon>Euthyneura</taxon>
        <taxon>Panpulmonata</taxon>
        <taxon>Sacoglossa</taxon>
        <taxon>Placobranchoidea</taxon>
        <taxon>Plakobranchidae</taxon>
        <taxon>Plakobranchus</taxon>
    </lineage>
</organism>
<protein>
    <submittedName>
        <fullName evidence="8">Noggin-like</fullName>
    </submittedName>
</protein>
<comment type="caution">
    <text evidence="8">The sequence shown here is derived from an EMBL/GenBank/DDBJ whole genome shotgun (WGS) entry which is preliminary data.</text>
</comment>
<sequence length="396" mass="44771">MLSRIPTILLSMYIVNGVLANYLSDRKSDVHSTIRSSPHQSQESRAKEKAVRDGLKFTEHGLFAPRPFHFKLPDLLKKMGKHCDPFWMSIEKPQGFDVIFTNSIKDQCDIAEDWTDTIDTSNLIRYLNYARKNGSASDFGEGNEKSSNDAINDVVGAVRRWMIEKATCPVHYIWEDLGLLFWPRYIRRGFCSFDSLSASLKTRIKSSSPLPTDGHCSWPSGMFCRDGEEKRLTILVWTCRSTQRSNTGGMAKTKGPFQQTLVSVDSARWFPAAGEPSNNQSPQTPEDNRFKTKSAVTDAQSVLLGGLDFSKMMSEIQSHRQERSASKDDMSENLAAIIAAQSFPDAFGKFGAVTTPKAKQDWSHLSWTDLLKKFKKECFWKKVTIPRVDNCLCDCY</sequence>
<accession>A0AAV4D4X9</accession>
<reference evidence="8 9" key="1">
    <citation type="journal article" date="2021" name="Elife">
        <title>Chloroplast acquisition without the gene transfer in kleptoplastic sea slugs, Plakobranchus ocellatus.</title>
        <authorList>
            <person name="Maeda T."/>
            <person name="Takahashi S."/>
            <person name="Yoshida T."/>
            <person name="Shimamura S."/>
            <person name="Takaki Y."/>
            <person name="Nagai Y."/>
            <person name="Toyoda A."/>
            <person name="Suzuki Y."/>
            <person name="Arimoto A."/>
            <person name="Ishii H."/>
            <person name="Satoh N."/>
            <person name="Nishiyama T."/>
            <person name="Hasebe M."/>
            <person name="Maruyama T."/>
            <person name="Minagawa J."/>
            <person name="Obokata J."/>
            <person name="Shigenobu S."/>
        </authorList>
    </citation>
    <scope>NUCLEOTIDE SEQUENCE [LARGE SCALE GENOMIC DNA]</scope>
</reference>
<keyword evidence="4" id="KW-0964">Secreted</keyword>
<dbReference type="AlphaFoldDB" id="A0AAV4D4X9"/>
<evidence type="ECO:0000256" key="5">
    <source>
        <dbReference type="ARBA" id="ARBA00022729"/>
    </source>
</evidence>
<name>A0AAV4D4X9_9GAST</name>
<dbReference type="GO" id="GO:0030514">
    <property type="term" value="P:negative regulation of BMP signaling pathway"/>
    <property type="evidence" value="ECO:0007669"/>
    <property type="project" value="InterPro"/>
</dbReference>
<evidence type="ECO:0000256" key="2">
    <source>
        <dbReference type="ARBA" id="ARBA00007480"/>
    </source>
</evidence>
<feature type="signal peptide" evidence="7">
    <location>
        <begin position="1"/>
        <end position="20"/>
    </location>
</feature>
<dbReference type="InterPro" id="IPR029034">
    <property type="entry name" value="Cystine-knot_cytokine"/>
</dbReference>
<dbReference type="GO" id="GO:0009953">
    <property type="term" value="P:dorsal/ventral pattern formation"/>
    <property type="evidence" value="ECO:0007669"/>
    <property type="project" value="TreeGrafter"/>
</dbReference>
<comment type="similarity">
    <text evidence="2">Belongs to the noggin family.</text>
</comment>
<feature type="region of interest" description="Disordered" evidence="6">
    <location>
        <begin position="272"/>
        <end position="291"/>
    </location>
</feature>
<feature type="compositionally biased region" description="Polar residues" evidence="6">
    <location>
        <begin position="276"/>
        <end position="285"/>
    </location>
</feature>
<evidence type="ECO:0000313" key="9">
    <source>
        <dbReference type="Proteomes" id="UP000735302"/>
    </source>
</evidence>
<dbReference type="SUPFAM" id="SSF57501">
    <property type="entry name" value="Cystine-knot cytokines"/>
    <property type="match status" value="1"/>
</dbReference>
<comment type="subcellular location">
    <subcellularLocation>
        <location evidence="1">Secreted</location>
    </subcellularLocation>
</comment>
<dbReference type="PANTHER" id="PTHR10494:SF6">
    <property type="entry name" value="NOGGIN"/>
    <property type="match status" value="1"/>
</dbReference>
<dbReference type="InterPro" id="IPR008717">
    <property type="entry name" value="Noggin"/>
</dbReference>
<dbReference type="Proteomes" id="UP000735302">
    <property type="component" value="Unassembled WGS sequence"/>
</dbReference>
<gene>
    <name evidence="8" type="ORF">PoB_006568400</name>
</gene>
<dbReference type="Pfam" id="PF05806">
    <property type="entry name" value="Noggin"/>
    <property type="match status" value="1"/>
</dbReference>
<keyword evidence="9" id="KW-1185">Reference proteome</keyword>
<evidence type="ECO:0000313" key="8">
    <source>
        <dbReference type="EMBL" id="GFO39179.1"/>
    </source>
</evidence>
<proteinExistence type="inferred from homology"/>
<keyword evidence="5 7" id="KW-0732">Signal</keyword>
<keyword evidence="3" id="KW-0217">Developmental protein</keyword>
<dbReference type="Gene3D" id="1.10.287.520">
    <property type="entry name" value="Helix hairpin bin"/>
    <property type="match status" value="1"/>
</dbReference>
<evidence type="ECO:0000256" key="4">
    <source>
        <dbReference type="ARBA" id="ARBA00022525"/>
    </source>
</evidence>
<dbReference type="GO" id="GO:0045596">
    <property type="term" value="P:negative regulation of cell differentiation"/>
    <property type="evidence" value="ECO:0007669"/>
    <property type="project" value="InterPro"/>
</dbReference>
<evidence type="ECO:0000256" key="7">
    <source>
        <dbReference type="SAM" id="SignalP"/>
    </source>
</evidence>
<dbReference type="GO" id="GO:0005615">
    <property type="term" value="C:extracellular space"/>
    <property type="evidence" value="ECO:0007669"/>
    <property type="project" value="TreeGrafter"/>
</dbReference>
<evidence type="ECO:0000256" key="1">
    <source>
        <dbReference type="ARBA" id="ARBA00004613"/>
    </source>
</evidence>
<dbReference type="EMBL" id="BLXT01007446">
    <property type="protein sequence ID" value="GFO39179.1"/>
    <property type="molecule type" value="Genomic_DNA"/>
</dbReference>
<evidence type="ECO:0000256" key="3">
    <source>
        <dbReference type="ARBA" id="ARBA00022473"/>
    </source>
</evidence>
<dbReference type="Gene3D" id="2.10.90.10">
    <property type="entry name" value="Cystine-knot cytokines"/>
    <property type="match status" value="1"/>
</dbReference>
<evidence type="ECO:0000256" key="6">
    <source>
        <dbReference type="SAM" id="MobiDB-lite"/>
    </source>
</evidence>
<feature type="chain" id="PRO_5043875990" evidence="7">
    <location>
        <begin position="21"/>
        <end position="396"/>
    </location>
</feature>